<name>A0A150RBI1_SORCE</name>
<evidence type="ECO:0000259" key="1">
    <source>
        <dbReference type="Pfam" id="PF04168"/>
    </source>
</evidence>
<dbReference type="EMBL" id="JEMB01002896">
    <property type="protein sequence ID" value="KYF77473.1"/>
    <property type="molecule type" value="Genomic_DNA"/>
</dbReference>
<gene>
    <name evidence="2" type="ORF">BE17_31725</name>
</gene>
<evidence type="ECO:0000313" key="2">
    <source>
        <dbReference type="EMBL" id="KYF77473.1"/>
    </source>
</evidence>
<comment type="caution">
    <text evidence="2">The sequence shown here is derived from an EMBL/GenBank/DDBJ whole genome shotgun (WGS) entry which is preliminary data.</text>
</comment>
<proteinExistence type="predicted"/>
<accession>A0A150RBI1</accession>
<protein>
    <recommendedName>
        <fullName evidence="1">DUF403 domain-containing protein</fullName>
    </recommendedName>
</protein>
<sequence>MISRVADHCFWFGRYLERTESTARILAVTQNLALDAELPAHQCWLPVVIVAGQKAHFGAVHGEDAAADGELVQRYMSFDDENPTSLRSSSYAARFNARSIREVVSLEAWETVNELHLWMNGEQALEEFRSSRYAFYRRVRQLTQLCLGVTQSTMLHDTPLDFIWLGVLLERVGQTARTLDVHHHALTNLEQPLSDRNGQAQAQGGVRKRHRVVETALWLSLLRACSGFEPFMKLNQGQVNAQAVAQFLLFEPRFPRSIRHCVHAAFARLCEIRPPESATLPGGESLERLHLLHQWVTDRATEPFDPVDVHAALTHVVDETATICDGIGRELLGYGPPDSNPPATSQ</sequence>
<dbReference type="PANTHER" id="PTHR34595">
    <property type="entry name" value="BLR5612 PROTEIN"/>
    <property type="match status" value="1"/>
</dbReference>
<dbReference type="InterPro" id="IPR051680">
    <property type="entry name" value="ATP-dep_Glu-Cys_Ligase-2"/>
</dbReference>
<reference evidence="2 3" key="1">
    <citation type="submission" date="2014-02" db="EMBL/GenBank/DDBJ databases">
        <title>The small core and large imbalanced accessory genome model reveals a collaborative survival strategy of Sorangium cellulosum strains in nature.</title>
        <authorList>
            <person name="Han K."/>
            <person name="Peng R."/>
            <person name="Blom J."/>
            <person name="Li Y.-Z."/>
        </authorList>
    </citation>
    <scope>NUCLEOTIDE SEQUENCE [LARGE SCALE GENOMIC DNA]</scope>
    <source>
        <strain evidence="2 3">So0011-07</strain>
    </source>
</reference>
<feature type="domain" description="DUF403" evidence="1">
    <location>
        <begin position="1"/>
        <end position="329"/>
    </location>
</feature>
<dbReference type="PANTHER" id="PTHR34595:SF7">
    <property type="entry name" value="SLL1039 PROTEIN"/>
    <property type="match status" value="1"/>
</dbReference>
<dbReference type="Proteomes" id="UP000075635">
    <property type="component" value="Unassembled WGS sequence"/>
</dbReference>
<organism evidence="2 3">
    <name type="scientific">Sorangium cellulosum</name>
    <name type="common">Polyangium cellulosum</name>
    <dbReference type="NCBI Taxonomy" id="56"/>
    <lineage>
        <taxon>Bacteria</taxon>
        <taxon>Pseudomonadati</taxon>
        <taxon>Myxococcota</taxon>
        <taxon>Polyangia</taxon>
        <taxon>Polyangiales</taxon>
        <taxon>Polyangiaceae</taxon>
        <taxon>Sorangium</taxon>
    </lineage>
</organism>
<evidence type="ECO:0000313" key="3">
    <source>
        <dbReference type="Proteomes" id="UP000075635"/>
    </source>
</evidence>
<dbReference type="InterPro" id="IPR007296">
    <property type="entry name" value="DUF403"/>
</dbReference>
<dbReference type="Pfam" id="PF04168">
    <property type="entry name" value="Alpha-E"/>
    <property type="match status" value="1"/>
</dbReference>
<dbReference type="AlphaFoldDB" id="A0A150RBI1"/>